<organism evidence="2 3">
    <name type="scientific">Aristolochia fimbriata</name>
    <name type="common">White veined hardy Dutchman's pipe vine</name>
    <dbReference type="NCBI Taxonomy" id="158543"/>
    <lineage>
        <taxon>Eukaryota</taxon>
        <taxon>Viridiplantae</taxon>
        <taxon>Streptophyta</taxon>
        <taxon>Embryophyta</taxon>
        <taxon>Tracheophyta</taxon>
        <taxon>Spermatophyta</taxon>
        <taxon>Magnoliopsida</taxon>
        <taxon>Magnoliidae</taxon>
        <taxon>Piperales</taxon>
        <taxon>Aristolochiaceae</taxon>
        <taxon>Aristolochia</taxon>
    </lineage>
</organism>
<keyword evidence="3" id="KW-1185">Reference proteome</keyword>
<dbReference type="PANTHER" id="PTHR36756">
    <property type="entry name" value="EXPRESSED PROTEIN"/>
    <property type="match status" value="1"/>
</dbReference>
<sequence length="411" mass="45660">MADVDNDNQKKRRLPLWMLGVVAADKITKAGSSDENVTTSKDSSSQQVFSKGKPVAGRHDKRGDCEGEAAGTHKNSVGCSTRKNTRISRQRGLESDKPEAATGLQKKKSKRKCEEMAHSVEELEDAINAKRKNRNRYHVEKSEEIDASSLSDRSEEDAEPRHRKLEEDLNSEDDLKVKIDSQVRCNTRKRKSPEASKVTRARKKVKNTTLRGGSTSKKQTILKKHTAESSDEIEGSSPCEGSEDEVDLTMDDLMNIAQEYVRADEEKNKAGLEDLESNATLTKTSNTSTYESRSFMQAAGRISEVSTCSMRESTSNITEKTKETTTDKGILGNLKRTGDPKTDMLAVFLGPSWNKSSADERNLDKFSDSIVFSQEAKKPIESQVLVDGDMPPPVMKKKSSLKDKVAMFLDL</sequence>
<dbReference type="PANTHER" id="PTHR36756:SF1">
    <property type="entry name" value="EXPRESSED PROTEIN"/>
    <property type="match status" value="1"/>
</dbReference>
<feature type="compositionally biased region" description="Polar residues" evidence="1">
    <location>
        <begin position="306"/>
        <end position="317"/>
    </location>
</feature>
<feature type="region of interest" description="Disordered" evidence="1">
    <location>
        <begin position="29"/>
        <end position="117"/>
    </location>
</feature>
<evidence type="ECO:0000313" key="3">
    <source>
        <dbReference type="Proteomes" id="UP000825729"/>
    </source>
</evidence>
<feature type="compositionally biased region" description="Polar residues" evidence="1">
    <location>
        <begin position="207"/>
        <end position="219"/>
    </location>
</feature>
<evidence type="ECO:0000256" key="1">
    <source>
        <dbReference type="SAM" id="MobiDB-lite"/>
    </source>
</evidence>
<reference evidence="2 3" key="1">
    <citation type="submission" date="2021-07" db="EMBL/GenBank/DDBJ databases">
        <title>The Aristolochia fimbriata genome: insights into angiosperm evolution, floral development and chemical biosynthesis.</title>
        <authorList>
            <person name="Jiao Y."/>
        </authorList>
    </citation>
    <scope>NUCLEOTIDE SEQUENCE [LARGE SCALE GENOMIC DNA]</scope>
    <source>
        <strain evidence="2">IBCAS-2021</strain>
        <tissue evidence="2">Leaf</tissue>
    </source>
</reference>
<dbReference type="Proteomes" id="UP000825729">
    <property type="component" value="Unassembled WGS sequence"/>
</dbReference>
<accession>A0AAV7E268</accession>
<protein>
    <submittedName>
        <fullName evidence="2">Uncharacterized protein</fullName>
    </submittedName>
</protein>
<feature type="region of interest" description="Disordered" evidence="1">
    <location>
        <begin position="129"/>
        <end position="243"/>
    </location>
</feature>
<dbReference type="EMBL" id="JAINDJ010000007">
    <property type="protein sequence ID" value="KAG9442329.1"/>
    <property type="molecule type" value="Genomic_DNA"/>
</dbReference>
<gene>
    <name evidence="2" type="ORF">H6P81_018183</name>
</gene>
<feature type="compositionally biased region" description="Polar residues" evidence="1">
    <location>
        <begin position="73"/>
        <end position="82"/>
    </location>
</feature>
<feature type="compositionally biased region" description="Polar residues" evidence="1">
    <location>
        <begin position="30"/>
        <end position="49"/>
    </location>
</feature>
<name>A0AAV7E268_ARIFI</name>
<feature type="region of interest" description="Disordered" evidence="1">
    <location>
        <begin position="306"/>
        <end position="325"/>
    </location>
</feature>
<evidence type="ECO:0000313" key="2">
    <source>
        <dbReference type="EMBL" id="KAG9442329.1"/>
    </source>
</evidence>
<proteinExistence type="predicted"/>
<comment type="caution">
    <text evidence="2">The sequence shown here is derived from an EMBL/GenBank/DDBJ whole genome shotgun (WGS) entry which is preliminary data.</text>
</comment>
<dbReference type="AlphaFoldDB" id="A0AAV7E268"/>